<keyword evidence="1 6" id="KW-0489">Methyltransferase</keyword>
<evidence type="ECO:0000259" key="4">
    <source>
        <dbReference type="Pfam" id="PF00891"/>
    </source>
</evidence>
<dbReference type="Pfam" id="PF00891">
    <property type="entry name" value="Methyltransf_2"/>
    <property type="match status" value="1"/>
</dbReference>
<dbReference type="Gene3D" id="1.10.10.10">
    <property type="entry name" value="Winged helix-like DNA-binding domain superfamily/Winged helix DNA-binding domain"/>
    <property type="match status" value="1"/>
</dbReference>
<evidence type="ECO:0000313" key="6">
    <source>
        <dbReference type="EMBL" id="MDT0305214.1"/>
    </source>
</evidence>
<keyword evidence="7" id="KW-1185">Reference proteome</keyword>
<dbReference type="PROSITE" id="PS51683">
    <property type="entry name" value="SAM_OMT_II"/>
    <property type="match status" value="1"/>
</dbReference>
<dbReference type="InterPro" id="IPR036388">
    <property type="entry name" value="WH-like_DNA-bd_sf"/>
</dbReference>
<evidence type="ECO:0000256" key="3">
    <source>
        <dbReference type="ARBA" id="ARBA00022691"/>
    </source>
</evidence>
<evidence type="ECO:0000313" key="7">
    <source>
        <dbReference type="Proteomes" id="UP001183226"/>
    </source>
</evidence>
<dbReference type="InterPro" id="IPR001077">
    <property type="entry name" value="COMT_C"/>
</dbReference>
<evidence type="ECO:0000256" key="2">
    <source>
        <dbReference type="ARBA" id="ARBA00022679"/>
    </source>
</evidence>
<sequence>MANQDEAADQRRAVMQLMLGYMASHALGAAARTGVADLIGDGRRSAEDLAGELGLPQQSAIRLLRALAALGLLTEEAPGRFGVSATGALLRSDRADSVRGMVRMFTDPAMMRAWEGIDESLRTGEPSFDRMFGTGFFSHLGADPELSALFNTAMSQGTRSVADALPACYTFASGATLMDVGGGDGTLIAAVLRANPGMRGIVFDTAEGAAQAPGRLEEAGVADRCTATTGDFFEGVPAGADVYLLKSIVHDWDDRRAAAILSHVRAVVPDRGRLLIVEPVLPAAVQPEGFSGLYLTDLNMLVNVGGRERTRDDFEALCAASGFAVSDVLPLAAGFSVIEATPA</sequence>
<dbReference type="GO" id="GO:0008168">
    <property type="term" value="F:methyltransferase activity"/>
    <property type="evidence" value="ECO:0007669"/>
    <property type="project" value="UniProtKB-KW"/>
</dbReference>
<keyword evidence="3" id="KW-0949">S-adenosyl-L-methionine</keyword>
<reference evidence="7" key="1">
    <citation type="submission" date="2023-07" db="EMBL/GenBank/DDBJ databases">
        <title>30 novel species of actinomycetes from the DSMZ collection.</title>
        <authorList>
            <person name="Nouioui I."/>
        </authorList>
    </citation>
    <scope>NUCLEOTIDE SEQUENCE [LARGE SCALE GENOMIC DNA]</scope>
    <source>
        <strain evidence="7">DSM 45055</strain>
    </source>
</reference>
<proteinExistence type="predicted"/>
<dbReference type="InterPro" id="IPR029063">
    <property type="entry name" value="SAM-dependent_MTases_sf"/>
</dbReference>
<evidence type="ECO:0000259" key="5">
    <source>
        <dbReference type="Pfam" id="PF08100"/>
    </source>
</evidence>
<dbReference type="Pfam" id="PF08100">
    <property type="entry name" value="Dimerisation"/>
    <property type="match status" value="1"/>
</dbReference>
<dbReference type="InterPro" id="IPR012967">
    <property type="entry name" value="COMT_dimerisation"/>
</dbReference>
<evidence type="ECO:0000256" key="1">
    <source>
        <dbReference type="ARBA" id="ARBA00022603"/>
    </source>
</evidence>
<dbReference type="Gene3D" id="1.10.287.1350">
    <property type="match status" value="1"/>
</dbReference>
<gene>
    <name evidence="6" type="ORF">RM446_24075</name>
</gene>
<dbReference type="GO" id="GO:0032259">
    <property type="term" value="P:methylation"/>
    <property type="evidence" value="ECO:0007669"/>
    <property type="project" value="UniProtKB-KW"/>
</dbReference>
<dbReference type="InterPro" id="IPR036390">
    <property type="entry name" value="WH_DNA-bd_sf"/>
</dbReference>
<dbReference type="RefSeq" id="WP_311547728.1">
    <property type="nucleotide sequence ID" value="NZ_JAVREK010000039.1"/>
</dbReference>
<protein>
    <submittedName>
        <fullName evidence="6">Methyltransferase</fullName>
    </submittedName>
</protein>
<dbReference type="SUPFAM" id="SSF53335">
    <property type="entry name" value="S-adenosyl-L-methionine-dependent methyltransferases"/>
    <property type="match status" value="1"/>
</dbReference>
<name>A0ABU2L0Y2_9ACTN</name>
<organism evidence="6 7">
    <name type="scientific">Streptomonospora wellingtoniae</name>
    <dbReference type="NCBI Taxonomy" id="3075544"/>
    <lineage>
        <taxon>Bacteria</taxon>
        <taxon>Bacillati</taxon>
        <taxon>Actinomycetota</taxon>
        <taxon>Actinomycetes</taxon>
        <taxon>Streptosporangiales</taxon>
        <taxon>Nocardiopsidaceae</taxon>
        <taxon>Streptomonospora</taxon>
    </lineage>
</organism>
<dbReference type="Proteomes" id="UP001183226">
    <property type="component" value="Unassembled WGS sequence"/>
</dbReference>
<dbReference type="InterPro" id="IPR016461">
    <property type="entry name" value="COMT-like"/>
</dbReference>
<dbReference type="Gene3D" id="3.40.50.150">
    <property type="entry name" value="Vaccinia Virus protein VP39"/>
    <property type="match status" value="1"/>
</dbReference>
<feature type="domain" description="O-methyltransferase C-terminal" evidence="4">
    <location>
        <begin position="114"/>
        <end position="323"/>
    </location>
</feature>
<dbReference type="SUPFAM" id="SSF46785">
    <property type="entry name" value="Winged helix' DNA-binding domain"/>
    <property type="match status" value="1"/>
</dbReference>
<dbReference type="EMBL" id="JAVREK010000039">
    <property type="protein sequence ID" value="MDT0305214.1"/>
    <property type="molecule type" value="Genomic_DNA"/>
</dbReference>
<comment type="caution">
    <text evidence="6">The sequence shown here is derived from an EMBL/GenBank/DDBJ whole genome shotgun (WGS) entry which is preliminary data.</text>
</comment>
<accession>A0ABU2L0Y2</accession>
<feature type="domain" description="O-methyltransferase dimerisation" evidence="5">
    <location>
        <begin position="15"/>
        <end position="87"/>
    </location>
</feature>
<dbReference type="PANTHER" id="PTHR43712:SF2">
    <property type="entry name" value="O-METHYLTRANSFERASE CICE"/>
    <property type="match status" value="1"/>
</dbReference>
<keyword evidence="2" id="KW-0808">Transferase</keyword>
<dbReference type="PIRSF" id="PIRSF005739">
    <property type="entry name" value="O-mtase"/>
    <property type="match status" value="1"/>
</dbReference>
<dbReference type="PANTHER" id="PTHR43712">
    <property type="entry name" value="PUTATIVE (AFU_ORTHOLOGUE AFUA_4G14580)-RELATED"/>
    <property type="match status" value="1"/>
</dbReference>